<dbReference type="InterPro" id="IPR016140">
    <property type="entry name" value="Bifunc_inhib/LTP/seed_store"/>
</dbReference>
<dbReference type="GeneID" id="115735512"/>
<evidence type="ECO:0000256" key="2">
    <source>
        <dbReference type="ARBA" id="ARBA00022761"/>
    </source>
</evidence>
<dbReference type="SUPFAM" id="SSF47699">
    <property type="entry name" value="Bifunctional inhibitor/lipid-transfer protein/seed storage 2S albumin"/>
    <property type="match status" value="1"/>
</dbReference>
<feature type="chain" id="PRO_5045591362" evidence="4">
    <location>
        <begin position="21"/>
        <end position="156"/>
    </location>
</feature>
<accession>A0ABM3H1W1</accession>
<reference evidence="7" key="2">
    <citation type="submission" date="2025-08" db="UniProtKB">
        <authorList>
            <consortium name="RefSeq"/>
        </authorList>
    </citation>
    <scope>IDENTIFICATION</scope>
    <source>
        <tissue evidence="7">Leaf</tissue>
    </source>
</reference>
<evidence type="ECO:0000256" key="3">
    <source>
        <dbReference type="ARBA" id="ARBA00023129"/>
    </source>
</evidence>
<evidence type="ECO:0000313" key="7">
    <source>
        <dbReference type="RefSeq" id="XP_048130590.1"/>
    </source>
</evidence>
<proteinExistence type="inferred from homology"/>
<keyword evidence="4" id="KW-0732">Signal</keyword>
<dbReference type="Proteomes" id="UP000827889">
    <property type="component" value="Chromosome 2"/>
</dbReference>
<evidence type="ECO:0000256" key="1">
    <source>
        <dbReference type="ARBA" id="ARBA00008262"/>
    </source>
</evidence>
<dbReference type="PANTHER" id="PTHR35496">
    <property type="entry name" value="2S SEED STORAGE PROTEIN 1-RELATED"/>
    <property type="match status" value="1"/>
</dbReference>
<dbReference type="InterPro" id="IPR036312">
    <property type="entry name" value="Bifun_inhib/LTP/seed_sf"/>
</dbReference>
<dbReference type="SMART" id="SM00499">
    <property type="entry name" value="AAI"/>
    <property type="match status" value="1"/>
</dbReference>
<reference evidence="6" key="1">
    <citation type="submission" date="2025-05" db="UniProtKB">
        <authorList>
            <consortium name="RefSeq"/>
        </authorList>
    </citation>
    <scope>NUCLEOTIDE SEQUENCE [LARGE SCALE GENOMIC DNA]</scope>
</reference>
<evidence type="ECO:0000256" key="4">
    <source>
        <dbReference type="SAM" id="SignalP"/>
    </source>
</evidence>
<name>A0ABM3H1W1_9MYRT</name>
<evidence type="ECO:0000313" key="6">
    <source>
        <dbReference type="Proteomes" id="UP000827889"/>
    </source>
</evidence>
<keyword evidence="3" id="KW-0708">Seed storage protein</keyword>
<dbReference type="PANTHER" id="PTHR35496:SF4">
    <property type="entry name" value="2S SULFUR-RICH SEED STORAGE PROTEIN 2-LIKE"/>
    <property type="match status" value="1"/>
</dbReference>
<dbReference type="RefSeq" id="XP_048130590.1">
    <property type="nucleotide sequence ID" value="XM_048274633.1"/>
</dbReference>
<sequence length="156" mass="17233">MARVAVSAAVLALLFVAASATYRTTITTVEFDDEANPGLRGGSGRGSQQCRQRVSTQQLHQCEQYITQGSHRGYIVLPRHEGGQKSLDQCCQQLKKMDPQCRCEGLRQIVQERQQRGQHQGQELREMVQRAQNLPNACGLGTQHCDIGSYGGGRGY</sequence>
<keyword evidence="6" id="KW-1185">Reference proteome</keyword>
<comment type="similarity">
    <text evidence="1">Belongs to the 2S seed storage albumins family.</text>
</comment>
<feature type="domain" description="Bifunctional inhibitor/plant lipid transfer protein/seed storage helical" evidence="5">
    <location>
        <begin position="62"/>
        <end position="145"/>
    </location>
</feature>
<keyword evidence="2" id="KW-0758">Storage protein</keyword>
<protein>
    <submittedName>
        <fullName evidence="7">2S seed storage albumin protein-like isoform X1</fullName>
    </submittedName>
</protein>
<organism evidence="6 7">
    <name type="scientific">Rhodamnia argentea</name>
    <dbReference type="NCBI Taxonomy" id="178133"/>
    <lineage>
        <taxon>Eukaryota</taxon>
        <taxon>Viridiplantae</taxon>
        <taxon>Streptophyta</taxon>
        <taxon>Embryophyta</taxon>
        <taxon>Tracheophyta</taxon>
        <taxon>Spermatophyta</taxon>
        <taxon>Magnoliopsida</taxon>
        <taxon>eudicotyledons</taxon>
        <taxon>Gunneridae</taxon>
        <taxon>Pentapetalae</taxon>
        <taxon>rosids</taxon>
        <taxon>malvids</taxon>
        <taxon>Myrtales</taxon>
        <taxon>Myrtaceae</taxon>
        <taxon>Myrtoideae</taxon>
        <taxon>Myrteae</taxon>
        <taxon>Australasian group</taxon>
        <taxon>Rhodamnia</taxon>
    </lineage>
</organism>
<feature type="signal peptide" evidence="4">
    <location>
        <begin position="1"/>
        <end position="20"/>
    </location>
</feature>
<dbReference type="InterPro" id="IPR000617">
    <property type="entry name" value="Napin/2SS/CON"/>
</dbReference>
<dbReference type="Pfam" id="PF00234">
    <property type="entry name" value="Tryp_alpha_amyl"/>
    <property type="match status" value="1"/>
</dbReference>
<dbReference type="Gene3D" id="1.10.110.10">
    <property type="entry name" value="Plant lipid-transfer and hydrophobic proteins"/>
    <property type="match status" value="1"/>
</dbReference>
<dbReference type="CDD" id="cd00261">
    <property type="entry name" value="AAI_SS"/>
    <property type="match status" value="1"/>
</dbReference>
<evidence type="ECO:0000259" key="5">
    <source>
        <dbReference type="SMART" id="SM00499"/>
    </source>
</evidence>
<gene>
    <name evidence="7" type="primary">LOC115735512</name>
</gene>